<accession>A0ACB0LLQ3</accession>
<evidence type="ECO:0000313" key="1">
    <source>
        <dbReference type="EMBL" id="CAJ2669533.1"/>
    </source>
</evidence>
<comment type="caution">
    <text evidence="1">The sequence shown here is derived from an EMBL/GenBank/DDBJ whole genome shotgun (WGS) entry which is preliminary data.</text>
</comment>
<name>A0ACB0LLQ3_TRIPR</name>
<reference evidence="1" key="1">
    <citation type="submission" date="2023-10" db="EMBL/GenBank/DDBJ databases">
        <authorList>
            <person name="Rodriguez Cubillos JULIANA M."/>
            <person name="De Vega J."/>
        </authorList>
    </citation>
    <scope>NUCLEOTIDE SEQUENCE</scope>
</reference>
<dbReference type="Proteomes" id="UP001177021">
    <property type="component" value="Unassembled WGS sequence"/>
</dbReference>
<keyword evidence="2" id="KW-1185">Reference proteome</keyword>
<gene>
    <name evidence="1" type="ORF">MILVUS5_LOCUS33730</name>
</gene>
<organism evidence="1 2">
    <name type="scientific">Trifolium pratense</name>
    <name type="common">Red clover</name>
    <dbReference type="NCBI Taxonomy" id="57577"/>
    <lineage>
        <taxon>Eukaryota</taxon>
        <taxon>Viridiplantae</taxon>
        <taxon>Streptophyta</taxon>
        <taxon>Embryophyta</taxon>
        <taxon>Tracheophyta</taxon>
        <taxon>Spermatophyta</taxon>
        <taxon>Magnoliopsida</taxon>
        <taxon>eudicotyledons</taxon>
        <taxon>Gunneridae</taxon>
        <taxon>Pentapetalae</taxon>
        <taxon>rosids</taxon>
        <taxon>fabids</taxon>
        <taxon>Fabales</taxon>
        <taxon>Fabaceae</taxon>
        <taxon>Papilionoideae</taxon>
        <taxon>50 kb inversion clade</taxon>
        <taxon>NPAAA clade</taxon>
        <taxon>Hologalegina</taxon>
        <taxon>IRL clade</taxon>
        <taxon>Trifolieae</taxon>
        <taxon>Trifolium</taxon>
    </lineage>
</organism>
<dbReference type="EMBL" id="CASHSV030000615">
    <property type="protein sequence ID" value="CAJ2669533.1"/>
    <property type="molecule type" value="Genomic_DNA"/>
</dbReference>
<proteinExistence type="predicted"/>
<protein>
    <submittedName>
        <fullName evidence="1">Uncharacterized protein</fullName>
    </submittedName>
</protein>
<sequence length="74" mass="8400">MNHVSKNKKIQDISILKGHCQDLLASMQRIIFIGTPFTGEDDDALTHTKQEADIACPSIMPVHKFDVKNEYQMI</sequence>
<evidence type="ECO:0000313" key="2">
    <source>
        <dbReference type="Proteomes" id="UP001177021"/>
    </source>
</evidence>